<gene>
    <name evidence="1" type="ORF">IHQ72_27275</name>
</gene>
<evidence type="ECO:0000313" key="1">
    <source>
        <dbReference type="EMBL" id="UVC14318.1"/>
    </source>
</evidence>
<keyword evidence="2" id="KW-1185">Reference proteome</keyword>
<organism evidence="1 2">
    <name type="scientific">Mesorhizobium onobrychidis</name>
    <dbReference type="NCBI Taxonomy" id="2775404"/>
    <lineage>
        <taxon>Bacteria</taxon>
        <taxon>Pseudomonadati</taxon>
        <taxon>Pseudomonadota</taxon>
        <taxon>Alphaproteobacteria</taxon>
        <taxon>Hyphomicrobiales</taxon>
        <taxon>Phyllobacteriaceae</taxon>
        <taxon>Mesorhizobium</taxon>
    </lineage>
</organism>
<evidence type="ECO:0000313" key="2">
    <source>
        <dbReference type="Proteomes" id="UP001058098"/>
    </source>
</evidence>
<sequence length="301" mass="33187">MKMDKEDLEGFATDPDTDIECLQVAPLSGNKVAILFLLSDADYVTTVSVIFVVENFDPKKARGALVTSEWLMALSAAPSGELFALEATTWIWRYAGTNWTRDKASDKSLRQVWAEDTGGPITVGTDGVAYRLVGSRWQAVTPLGSNEYLDIHGHPKHGIYACGEMGTLHRLVGTGWQALETHRHDQLRGIDVAPDGKIRVAGDDGVCLRIANEEVTEMTATSDMTYLSVRSFNGKAYWGDEAGLNIETADALQPFEDTGIASDLRTDSEFLYVAGIDTAWRFDGRRWKTLTLVYDDGLRLI</sequence>
<dbReference type="Proteomes" id="UP001058098">
    <property type="component" value="Chromosome"/>
</dbReference>
<dbReference type="EMBL" id="CP062229">
    <property type="protein sequence ID" value="UVC14318.1"/>
    <property type="molecule type" value="Genomic_DNA"/>
</dbReference>
<proteinExistence type="predicted"/>
<name>A0ABY5QTH7_9HYPH</name>
<reference evidence="1" key="1">
    <citation type="submission" date="2020-09" db="EMBL/GenBank/DDBJ databases">
        <title>Rhizobia associated with sainfoin plants.</title>
        <authorList>
            <person name="Asharfi S."/>
            <person name="Kuzmanovic N."/>
            <person name="Bunk B."/>
            <person name="Sproeer C."/>
            <person name="Becker M."/>
            <person name="Thuenen T."/>
        </authorList>
    </citation>
    <scope>NUCLEOTIDE SEQUENCE</scope>
    <source>
        <strain evidence="1">OM4</strain>
    </source>
</reference>
<protein>
    <submittedName>
        <fullName evidence="1">Uncharacterized protein</fullName>
    </submittedName>
</protein>
<dbReference type="RefSeq" id="WP_258118507.1">
    <property type="nucleotide sequence ID" value="NZ_CP062229.1"/>
</dbReference>
<accession>A0ABY5QTH7</accession>